<feature type="compositionally biased region" description="Polar residues" evidence="1">
    <location>
        <begin position="7"/>
        <end position="38"/>
    </location>
</feature>
<evidence type="ECO:0000256" key="1">
    <source>
        <dbReference type="SAM" id="MobiDB-lite"/>
    </source>
</evidence>
<dbReference type="Proteomes" id="UP000324222">
    <property type="component" value="Unassembled WGS sequence"/>
</dbReference>
<evidence type="ECO:0000313" key="2">
    <source>
        <dbReference type="EMBL" id="MPC52631.1"/>
    </source>
</evidence>
<dbReference type="EMBL" id="VSRR010011026">
    <property type="protein sequence ID" value="MPC52631.1"/>
    <property type="molecule type" value="Genomic_DNA"/>
</dbReference>
<evidence type="ECO:0000313" key="3">
    <source>
        <dbReference type="Proteomes" id="UP000324222"/>
    </source>
</evidence>
<proteinExistence type="predicted"/>
<name>A0A5B7FYS7_PORTR</name>
<protein>
    <submittedName>
        <fullName evidence="2">Uncharacterized protein</fullName>
    </submittedName>
</protein>
<feature type="region of interest" description="Disordered" evidence="1">
    <location>
        <begin position="1"/>
        <end position="60"/>
    </location>
</feature>
<reference evidence="2 3" key="1">
    <citation type="submission" date="2019-05" db="EMBL/GenBank/DDBJ databases">
        <title>Another draft genome of Portunus trituberculatus and its Hox gene families provides insights of decapod evolution.</title>
        <authorList>
            <person name="Jeong J.-H."/>
            <person name="Song I."/>
            <person name="Kim S."/>
            <person name="Choi T."/>
            <person name="Kim D."/>
            <person name="Ryu S."/>
            <person name="Kim W."/>
        </authorList>
    </citation>
    <scope>NUCLEOTIDE SEQUENCE [LARGE SCALE GENOMIC DNA]</scope>
    <source>
        <tissue evidence="2">Muscle</tissue>
    </source>
</reference>
<dbReference type="AlphaFoldDB" id="A0A5B7FYS7"/>
<organism evidence="2 3">
    <name type="scientific">Portunus trituberculatus</name>
    <name type="common">Swimming crab</name>
    <name type="synonym">Neptunus trituberculatus</name>
    <dbReference type="NCBI Taxonomy" id="210409"/>
    <lineage>
        <taxon>Eukaryota</taxon>
        <taxon>Metazoa</taxon>
        <taxon>Ecdysozoa</taxon>
        <taxon>Arthropoda</taxon>
        <taxon>Crustacea</taxon>
        <taxon>Multicrustacea</taxon>
        <taxon>Malacostraca</taxon>
        <taxon>Eumalacostraca</taxon>
        <taxon>Eucarida</taxon>
        <taxon>Decapoda</taxon>
        <taxon>Pleocyemata</taxon>
        <taxon>Brachyura</taxon>
        <taxon>Eubrachyura</taxon>
        <taxon>Portunoidea</taxon>
        <taxon>Portunidae</taxon>
        <taxon>Portuninae</taxon>
        <taxon>Portunus</taxon>
    </lineage>
</organism>
<gene>
    <name evidence="2" type="ORF">E2C01_046503</name>
</gene>
<accession>A0A5B7FYS7</accession>
<keyword evidence="3" id="KW-1185">Reference proteome</keyword>
<sequence length="60" mass="6382">MIRFLKQLNTDPAAQHTSGRQITSSSPLHRLPSLTSGRPSLAAGSLACRASQRSPHAGCR</sequence>
<comment type="caution">
    <text evidence="2">The sequence shown here is derived from an EMBL/GenBank/DDBJ whole genome shotgun (WGS) entry which is preliminary data.</text>
</comment>